<evidence type="ECO:0000256" key="8">
    <source>
        <dbReference type="ARBA" id="ARBA00022989"/>
    </source>
</evidence>
<dbReference type="InterPro" id="IPR032675">
    <property type="entry name" value="LRR_dom_sf"/>
</dbReference>
<dbReference type="AlphaFoldDB" id="A0A9N7N4W6"/>
<keyword evidence="3" id="KW-1003">Cell membrane</keyword>
<evidence type="ECO:0000256" key="4">
    <source>
        <dbReference type="ARBA" id="ARBA00022614"/>
    </source>
</evidence>
<dbReference type="Pfam" id="PF13855">
    <property type="entry name" value="LRR_8"/>
    <property type="match status" value="2"/>
</dbReference>
<evidence type="ECO:0000256" key="2">
    <source>
        <dbReference type="ARBA" id="ARBA00009592"/>
    </source>
</evidence>
<evidence type="ECO:0000256" key="11">
    <source>
        <dbReference type="SAM" id="Phobius"/>
    </source>
</evidence>
<reference evidence="12" key="1">
    <citation type="submission" date="2019-12" db="EMBL/GenBank/DDBJ databases">
        <authorList>
            <person name="Scholes J."/>
        </authorList>
    </citation>
    <scope>NUCLEOTIDE SEQUENCE</scope>
</reference>
<accession>A0A9N7N4W6</accession>
<name>A0A9N7N4W6_STRHE</name>
<keyword evidence="7" id="KW-0677">Repeat</keyword>
<keyword evidence="13" id="KW-1185">Reference proteome</keyword>
<gene>
    <name evidence="12" type="ORF">SHERM_18512</name>
</gene>
<sequence length="960" mass="107990">MDEYFTYNLKGTFSLSLFELTHLNYVELSYIDFSGSPIPESICSLERLRHLSLSHSNFVGSIPLHFKNLSMLRHLDLSGNNGLTITNLEWLSGFRSLEYIDLSYVSLEKVKTWLQAITNLENLKEVRLSGCDLSNDVVVPSSSLDFVNATSDSLLVLLDLSHNNIVSFMLILREFRDVSKSLSYLDLSFNSDREKVIPDEFGSFVSLSYLNLQYCNLTGSISYALFGSLTRLSYLDLSFNNLEGNIPNALWSLISIGHLDLSYNKLQGEFSRPSEGNPKNVRYLDLSHNNLSGKISHLVMWLWESTVLEYLCLDENLFTGSLPNMSRFSSLKEIRLKGNQLNGSLGHDSFNLPSLEVLDVSENKFFGPIPNLSSCLSLRLVSLDGNMFNGTLPETIGYLSSAEELNLSHNNLEGVIIEAHFLNLSKLTTLNLSFNSNLTIRISSSWNPVFQLSSLTLASCKVGPLFPRWLRNQKRVKKLDISNSGISDYIPAWFWNNTVQSDSINLSYNHIYGVLPDFSFTPLALNVDLSSNELTGSLPPLGNSELFSINLSRNKFSGTLHNICNNLSTLSLDLSNNFFSGEIPRDCFGNFLNAEMLNLANNNFSGEIPNSIDSDCNVISLHLRNNSFTGEIPSSLMNCTGLVFLDLGENKFTGQIPVWLGDSLLHLSVLILKSNELYGALPSSLCRLSNLQVLDLSVNKISGTLPECVNNFTVMASKDFWFDDPDYFLDDRIVSYYLIFENAYVTWKRKSVEYKTIELSLLKTIDLSSNNITGEIPNEITCLVGLFGLNLSGNNLVGPIPDAIGRLDLLNFLDLSRNELSAHIPLSLSQLSFLGILDLSFNNLFGKIPWVGHMQTFKEVTYNGNPLLCGPPLVQKPCPEDEMTRNGTDSGQEREDDMFFSREFWRGSLLGFVIAFWGVFGSLFLSRQWYIAMFKKFAAVEDWLYVKILVNERRLQRFFS</sequence>
<dbReference type="GO" id="GO:0051707">
    <property type="term" value="P:response to other organism"/>
    <property type="evidence" value="ECO:0007669"/>
    <property type="project" value="UniProtKB-ARBA"/>
</dbReference>
<keyword evidence="4" id="KW-0433">Leucine-rich repeat</keyword>
<dbReference type="InterPro" id="IPR001611">
    <property type="entry name" value="Leu-rich_rpt"/>
</dbReference>
<feature type="transmembrane region" description="Helical" evidence="11">
    <location>
        <begin position="904"/>
        <end position="926"/>
    </location>
</feature>
<evidence type="ECO:0000313" key="13">
    <source>
        <dbReference type="Proteomes" id="UP001153555"/>
    </source>
</evidence>
<dbReference type="PANTHER" id="PTHR48063">
    <property type="entry name" value="LRR RECEPTOR-LIKE KINASE"/>
    <property type="match status" value="1"/>
</dbReference>
<protein>
    <submittedName>
        <fullName evidence="12">Disease resistance family protein / LRR family protein</fullName>
    </submittedName>
</protein>
<dbReference type="Pfam" id="PF00560">
    <property type="entry name" value="LRR_1"/>
    <property type="match status" value="7"/>
</dbReference>
<dbReference type="FunFam" id="3.80.10.10:FF:000095">
    <property type="entry name" value="LRR receptor-like serine/threonine-protein kinase GSO1"/>
    <property type="match status" value="2"/>
</dbReference>
<evidence type="ECO:0000256" key="7">
    <source>
        <dbReference type="ARBA" id="ARBA00022737"/>
    </source>
</evidence>
<dbReference type="PROSITE" id="PS51450">
    <property type="entry name" value="LRR"/>
    <property type="match status" value="2"/>
</dbReference>
<proteinExistence type="inferred from homology"/>
<dbReference type="PANTHER" id="PTHR48063:SF101">
    <property type="entry name" value="LRR RECEPTOR-LIKE SERINE_THREONINE-PROTEIN KINASE FLS2"/>
    <property type="match status" value="1"/>
</dbReference>
<evidence type="ECO:0000256" key="1">
    <source>
        <dbReference type="ARBA" id="ARBA00004251"/>
    </source>
</evidence>
<dbReference type="Gene3D" id="3.80.10.10">
    <property type="entry name" value="Ribonuclease Inhibitor"/>
    <property type="match status" value="5"/>
</dbReference>
<evidence type="ECO:0000256" key="9">
    <source>
        <dbReference type="ARBA" id="ARBA00023136"/>
    </source>
</evidence>
<dbReference type="GO" id="GO:0006952">
    <property type="term" value="P:defense response"/>
    <property type="evidence" value="ECO:0007669"/>
    <property type="project" value="UniProtKB-ARBA"/>
</dbReference>
<dbReference type="FunFam" id="3.80.10.10:FF:000041">
    <property type="entry name" value="LRR receptor-like serine/threonine-protein kinase ERECTA"/>
    <property type="match status" value="1"/>
</dbReference>
<dbReference type="Proteomes" id="UP001153555">
    <property type="component" value="Unassembled WGS sequence"/>
</dbReference>
<keyword evidence="6" id="KW-0732">Signal</keyword>
<comment type="caution">
    <text evidence="12">The sequence shown here is derived from an EMBL/GenBank/DDBJ whole genome shotgun (WGS) entry which is preliminary data.</text>
</comment>
<dbReference type="InterPro" id="IPR003591">
    <property type="entry name" value="Leu-rich_rpt_typical-subtyp"/>
</dbReference>
<evidence type="ECO:0000256" key="5">
    <source>
        <dbReference type="ARBA" id="ARBA00022692"/>
    </source>
</evidence>
<evidence type="ECO:0000256" key="3">
    <source>
        <dbReference type="ARBA" id="ARBA00022475"/>
    </source>
</evidence>
<keyword evidence="8 11" id="KW-1133">Transmembrane helix</keyword>
<dbReference type="SMART" id="SM00369">
    <property type="entry name" value="LRR_TYP"/>
    <property type="match status" value="6"/>
</dbReference>
<keyword evidence="5 11" id="KW-0812">Transmembrane</keyword>
<dbReference type="OrthoDB" id="906087at2759"/>
<comment type="similarity">
    <text evidence="2">Belongs to the RLP family.</text>
</comment>
<dbReference type="EMBL" id="CACSLK010020742">
    <property type="protein sequence ID" value="CAA0820510.1"/>
    <property type="molecule type" value="Genomic_DNA"/>
</dbReference>
<evidence type="ECO:0000256" key="10">
    <source>
        <dbReference type="ARBA" id="ARBA00023180"/>
    </source>
</evidence>
<dbReference type="PRINTS" id="PR00019">
    <property type="entry name" value="LEURICHRPT"/>
</dbReference>
<keyword evidence="10" id="KW-0325">Glycoprotein</keyword>
<dbReference type="SUPFAM" id="SSF52058">
    <property type="entry name" value="L domain-like"/>
    <property type="match status" value="3"/>
</dbReference>
<evidence type="ECO:0000256" key="6">
    <source>
        <dbReference type="ARBA" id="ARBA00022729"/>
    </source>
</evidence>
<evidence type="ECO:0000313" key="12">
    <source>
        <dbReference type="EMBL" id="CAA0820510.1"/>
    </source>
</evidence>
<organism evidence="12 13">
    <name type="scientific">Striga hermonthica</name>
    <name type="common">Purple witchweed</name>
    <name type="synonym">Buchnera hermonthica</name>
    <dbReference type="NCBI Taxonomy" id="68872"/>
    <lineage>
        <taxon>Eukaryota</taxon>
        <taxon>Viridiplantae</taxon>
        <taxon>Streptophyta</taxon>
        <taxon>Embryophyta</taxon>
        <taxon>Tracheophyta</taxon>
        <taxon>Spermatophyta</taxon>
        <taxon>Magnoliopsida</taxon>
        <taxon>eudicotyledons</taxon>
        <taxon>Gunneridae</taxon>
        <taxon>Pentapetalae</taxon>
        <taxon>asterids</taxon>
        <taxon>lamiids</taxon>
        <taxon>Lamiales</taxon>
        <taxon>Orobanchaceae</taxon>
        <taxon>Buchnereae</taxon>
        <taxon>Striga</taxon>
    </lineage>
</organism>
<dbReference type="GO" id="GO:0005886">
    <property type="term" value="C:plasma membrane"/>
    <property type="evidence" value="ECO:0007669"/>
    <property type="project" value="UniProtKB-SubCell"/>
</dbReference>
<keyword evidence="9 11" id="KW-0472">Membrane</keyword>
<comment type="subcellular location">
    <subcellularLocation>
        <location evidence="1">Cell membrane</location>
        <topology evidence="1">Single-pass type I membrane protein</topology>
    </subcellularLocation>
</comment>
<dbReference type="InterPro" id="IPR046956">
    <property type="entry name" value="RLP23-like"/>
</dbReference>